<protein>
    <submittedName>
        <fullName evidence="2">Uncharacterized protein</fullName>
    </submittedName>
</protein>
<comment type="caution">
    <text evidence="2">The sequence shown here is derived from an EMBL/GenBank/DDBJ whole genome shotgun (WGS) entry which is preliminary data.</text>
</comment>
<evidence type="ECO:0000313" key="3">
    <source>
        <dbReference type="Proteomes" id="UP000573001"/>
    </source>
</evidence>
<dbReference type="EMBL" id="JABMCE010000061">
    <property type="protein sequence ID" value="NUU13231.1"/>
    <property type="molecule type" value="Genomic_DNA"/>
</dbReference>
<dbReference type="RefSeq" id="WP_175350784.1">
    <property type="nucleotide sequence ID" value="NZ_BAAAWQ010000001.1"/>
</dbReference>
<feature type="transmembrane region" description="Helical" evidence="1">
    <location>
        <begin position="138"/>
        <end position="158"/>
    </location>
</feature>
<keyword evidence="1" id="KW-0812">Transmembrane</keyword>
<name>A0ABX2M5T0_9MICO</name>
<reference evidence="2 3" key="1">
    <citation type="submission" date="2020-05" db="EMBL/GenBank/DDBJ databases">
        <title>Genome Sequencing of Type Strains.</title>
        <authorList>
            <person name="Lemaire J.F."/>
            <person name="Inderbitzin P."/>
            <person name="Gregorio O.A."/>
            <person name="Collins S.B."/>
            <person name="Wespe N."/>
            <person name="Knight-Connoni V."/>
        </authorList>
    </citation>
    <scope>NUCLEOTIDE SEQUENCE [LARGE SCALE GENOMIC DNA]</scope>
    <source>
        <strain evidence="2 3">ATCC 19096</strain>
    </source>
</reference>
<keyword evidence="1" id="KW-0472">Membrane</keyword>
<keyword evidence="1" id="KW-1133">Transmembrane helix</keyword>
<dbReference type="Proteomes" id="UP000573001">
    <property type="component" value="Unassembled WGS sequence"/>
</dbReference>
<proteinExistence type="predicted"/>
<feature type="transmembrane region" description="Helical" evidence="1">
    <location>
        <begin position="21"/>
        <end position="46"/>
    </location>
</feature>
<feature type="transmembrane region" description="Helical" evidence="1">
    <location>
        <begin position="98"/>
        <end position="118"/>
    </location>
</feature>
<sequence>MTRLLSGGQPECRVSARRSAPIGITLGLAWLVGAFFSNALVIRFGAEQQASWDDALTRSTFVFFGWGWFLTLAIVAALSVAGCLLLQWSRPRSTWLPWALPLIAVMLTVLLDAVTRLLDNTQWVTAAGAAEAARAADVASVAALAIVLVLTTVIGMTLRRRDRVSRHLEV</sequence>
<evidence type="ECO:0000313" key="2">
    <source>
        <dbReference type="EMBL" id="NUU13231.1"/>
    </source>
</evidence>
<accession>A0ABX2M5T0</accession>
<keyword evidence="3" id="KW-1185">Reference proteome</keyword>
<organism evidence="2 3">
    <name type="scientific">Curtobacterium pusillum</name>
    <dbReference type="NCBI Taxonomy" id="69373"/>
    <lineage>
        <taxon>Bacteria</taxon>
        <taxon>Bacillati</taxon>
        <taxon>Actinomycetota</taxon>
        <taxon>Actinomycetes</taxon>
        <taxon>Micrococcales</taxon>
        <taxon>Microbacteriaceae</taxon>
        <taxon>Curtobacterium</taxon>
    </lineage>
</organism>
<gene>
    <name evidence="2" type="ORF">HP507_05200</name>
</gene>
<feature type="transmembrane region" description="Helical" evidence="1">
    <location>
        <begin position="66"/>
        <end position="86"/>
    </location>
</feature>
<evidence type="ECO:0000256" key="1">
    <source>
        <dbReference type="SAM" id="Phobius"/>
    </source>
</evidence>